<protein>
    <submittedName>
        <fullName evidence="2">Transglutaminase family protein</fullName>
    </submittedName>
</protein>
<evidence type="ECO:0000313" key="2">
    <source>
        <dbReference type="EMBL" id="MFD1215128.1"/>
    </source>
</evidence>
<dbReference type="RefSeq" id="WP_230435457.1">
    <property type="nucleotide sequence ID" value="NZ_CP087715.1"/>
</dbReference>
<keyword evidence="3" id="KW-1185">Reference proteome</keyword>
<proteinExistence type="predicted"/>
<dbReference type="InterPro" id="IPR002931">
    <property type="entry name" value="Transglutaminase-like"/>
</dbReference>
<dbReference type="InterPro" id="IPR038765">
    <property type="entry name" value="Papain-like_cys_pep_sf"/>
</dbReference>
<name>A0ABW3U2S8_9GAMM</name>
<reference evidence="3" key="1">
    <citation type="journal article" date="2019" name="Int. J. Syst. Evol. Microbiol.">
        <title>The Global Catalogue of Microorganisms (GCM) 10K type strain sequencing project: providing services to taxonomists for standard genome sequencing and annotation.</title>
        <authorList>
            <consortium name="The Broad Institute Genomics Platform"/>
            <consortium name="The Broad Institute Genome Sequencing Center for Infectious Disease"/>
            <person name="Wu L."/>
            <person name="Ma J."/>
        </authorList>
    </citation>
    <scope>NUCLEOTIDE SEQUENCE [LARGE SCALE GENOMIC DNA]</scope>
    <source>
        <strain evidence="3">CCUG 54356</strain>
    </source>
</reference>
<dbReference type="PANTHER" id="PTHR33490">
    <property type="entry name" value="BLR5614 PROTEIN-RELATED"/>
    <property type="match status" value="1"/>
</dbReference>
<evidence type="ECO:0000259" key="1">
    <source>
        <dbReference type="Pfam" id="PF01841"/>
    </source>
</evidence>
<evidence type="ECO:0000313" key="3">
    <source>
        <dbReference type="Proteomes" id="UP001597264"/>
    </source>
</evidence>
<accession>A0ABW3U2S8</accession>
<sequence>MEQYLQQSTTIDWGHPQILAKAEALRCLSGARSGTARNCFEFVRDEILHSGDHQAGPVTCRASEVLQAGTGFCFGKSHLLAALLRANGLHAGLCYQRLLIGEESGRFCLHGLNAVFLPAYGWYRVDPRGNKTGIACEFVPPQERLAYTPSQTGEQDLPEIYADPLPQVIEALEAHDTVVDLESCLPDV</sequence>
<dbReference type="PANTHER" id="PTHR33490:SF3">
    <property type="entry name" value="CONSERVED INTEGRAL MEMBRANE PROTEIN"/>
    <property type="match status" value="1"/>
</dbReference>
<dbReference type="Pfam" id="PF01841">
    <property type="entry name" value="Transglut_core"/>
    <property type="match status" value="1"/>
</dbReference>
<organism evidence="2 3">
    <name type="scientific">Microbulbifer celer</name>
    <dbReference type="NCBI Taxonomy" id="435905"/>
    <lineage>
        <taxon>Bacteria</taxon>
        <taxon>Pseudomonadati</taxon>
        <taxon>Pseudomonadota</taxon>
        <taxon>Gammaproteobacteria</taxon>
        <taxon>Cellvibrionales</taxon>
        <taxon>Microbulbiferaceae</taxon>
        <taxon>Microbulbifer</taxon>
    </lineage>
</organism>
<dbReference type="Proteomes" id="UP001597264">
    <property type="component" value="Unassembled WGS sequence"/>
</dbReference>
<dbReference type="SUPFAM" id="SSF54001">
    <property type="entry name" value="Cysteine proteinases"/>
    <property type="match status" value="1"/>
</dbReference>
<dbReference type="EMBL" id="JBHTLR010000003">
    <property type="protein sequence ID" value="MFD1215128.1"/>
    <property type="molecule type" value="Genomic_DNA"/>
</dbReference>
<feature type="domain" description="Transglutaminase-like" evidence="1">
    <location>
        <begin position="34"/>
        <end position="127"/>
    </location>
</feature>
<gene>
    <name evidence="2" type="ORF">ACFQ2X_00825</name>
</gene>
<comment type="caution">
    <text evidence="2">The sequence shown here is derived from an EMBL/GenBank/DDBJ whole genome shotgun (WGS) entry which is preliminary data.</text>
</comment>
<dbReference type="Gene3D" id="3.10.620.30">
    <property type="match status" value="1"/>
</dbReference>